<dbReference type="AlphaFoldDB" id="A0A563E4J8"/>
<dbReference type="EMBL" id="VCQV01000007">
    <property type="protein sequence ID" value="TWP37131.1"/>
    <property type="molecule type" value="Genomic_DNA"/>
</dbReference>
<sequence>MTLPPSARELTSKEWQLVERARSTIDANTDAGPDEDCVRSVLVTDLMPLAAQWTVDGGTQTYDLVMFTDQ</sequence>
<organism evidence="1 2">
    <name type="scientific">Leekyejoonella antrihumi</name>
    <dbReference type="NCBI Taxonomy" id="1660198"/>
    <lineage>
        <taxon>Bacteria</taxon>
        <taxon>Bacillati</taxon>
        <taxon>Actinomycetota</taxon>
        <taxon>Actinomycetes</taxon>
        <taxon>Micrococcales</taxon>
        <taxon>Dermacoccaceae</taxon>
        <taxon>Leekyejoonella</taxon>
    </lineage>
</organism>
<proteinExistence type="predicted"/>
<dbReference type="RefSeq" id="WP_146315996.1">
    <property type="nucleotide sequence ID" value="NZ_VCQV01000007.1"/>
</dbReference>
<keyword evidence="2" id="KW-1185">Reference proteome</keyword>
<name>A0A563E4J8_9MICO</name>
<protein>
    <submittedName>
        <fullName evidence="1">Uncharacterized protein</fullName>
    </submittedName>
</protein>
<gene>
    <name evidence="1" type="ORF">FGL98_06845</name>
</gene>
<reference evidence="1 2" key="2">
    <citation type="submission" date="2019-08" db="EMBL/GenBank/DDBJ databases">
        <title>Jejuicoccus antrihumi gen. nov., sp. nov., a new member of the family Dermacoccaceae isolated from a cave.</title>
        <authorList>
            <person name="Schumann P."/>
            <person name="Kim I.S."/>
        </authorList>
    </citation>
    <scope>NUCLEOTIDE SEQUENCE [LARGE SCALE GENOMIC DNA]</scope>
    <source>
        <strain evidence="1 2">C5-26</strain>
    </source>
</reference>
<evidence type="ECO:0000313" key="2">
    <source>
        <dbReference type="Proteomes" id="UP000320244"/>
    </source>
</evidence>
<comment type="caution">
    <text evidence="1">The sequence shown here is derived from an EMBL/GenBank/DDBJ whole genome shotgun (WGS) entry which is preliminary data.</text>
</comment>
<accession>A0A563E4J8</accession>
<dbReference type="Proteomes" id="UP000320244">
    <property type="component" value="Unassembled WGS sequence"/>
</dbReference>
<dbReference type="OrthoDB" id="9795347at2"/>
<evidence type="ECO:0000313" key="1">
    <source>
        <dbReference type="EMBL" id="TWP37131.1"/>
    </source>
</evidence>
<reference evidence="1 2" key="1">
    <citation type="submission" date="2019-05" db="EMBL/GenBank/DDBJ databases">
        <authorList>
            <person name="Lee S.D."/>
        </authorList>
    </citation>
    <scope>NUCLEOTIDE SEQUENCE [LARGE SCALE GENOMIC DNA]</scope>
    <source>
        <strain evidence="1 2">C5-26</strain>
    </source>
</reference>